<comment type="caution">
    <text evidence="2">The sequence shown here is derived from an EMBL/GenBank/DDBJ whole genome shotgun (WGS) entry which is preliminary data.</text>
</comment>
<evidence type="ECO:0000256" key="1">
    <source>
        <dbReference type="SAM" id="Phobius"/>
    </source>
</evidence>
<reference evidence="3" key="1">
    <citation type="submission" date="2015-03" db="EMBL/GenBank/DDBJ databases">
        <title>Luteipulveratus halotolerans sp. nov., a novel actinobacterium (Dermacoccaceae) from Sarawak, Malaysia.</title>
        <authorList>
            <person name="Juboi H."/>
            <person name="Basik A."/>
            <person name="Shamsul S.S."/>
            <person name="Arnold P."/>
            <person name="Schmitt E.K."/>
            <person name="Sanglier J.-J."/>
            <person name="Yeo T."/>
        </authorList>
    </citation>
    <scope>NUCLEOTIDE SEQUENCE [LARGE SCALE GENOMIC DNA]</scope>
    <source>
        <strain evidence="3">C296001</strain>
    </source>
</reference>
<sequence>MTAQVAGWFLVVVAAGLSLLSLLEDANGKVEILLWSGAVALIAWVVLLRPSVQLRQDGVHIHNLVRDVHLPWPQVDVLESRWNLKVFTPDDDGYSAWAISAQRPRASAPEGSKASLLGPMAGLGRIAGGANADEVVRRERRGSAGDLAQQIRLQREEYDKAVGEGLLEPQTGPVVVRPAVLAIAALVAAVAMAAVAVLT</sequence>
<dbReference type="Proteomes" id="UP000037397">
    <property type="component" value="Unassembled WGS sequence"/>
</dbReference>
<proteinExistence type="predicted"/>
<dbReference type="STRING" id="1631356.VV01_12780"/>
<feature type="transmembrane region" description="Helical" evidence="1">
    <location>
        <begin position="30"/>
        <end position="47"/>
    </location>
</feature>
<keyword evidence="1" id="KW-0472">Membrane</keyword>
<feature type="transmembrane region" description="Helical" evidence="1">
    <location>
        <begin position="179"/>
        <end position="198"/>
    </location>
</feature>
<keyword evidence="3" id="KW-1185">Reference proteome</keyword>
<evidence type="ECO:0000313" key="2">
    <source>
        <dbReference type="EMBL" id="KNX37828.1"/>
    </source>
</evidence>
<feature type="transmembrane region" description="Helical" evidence="1">
    <location>
        <begin position="6"/>
        <end position="23"/>
    </location>
</feature>
<organism evidence="2 3">
    <name type="scientific">Luteipulveratus halotolerans</name>
    <dbReference type="NCBI Taxonomy" id="1631356"/>
    <lineage>
        <taxon>Bacteria</taxon>
        <taxon>Bacillati</taxon>
        <taxon>Actinomycetota</taxon>
        <taxon>Actinomycetes</taxon>
        <taxon>Micrococcales</taxon>
        <taxon>Dermacoccaceae</taxon>
        <taxon>Luteipulveratus</taxon>
    </lineage>
</organism>
<accession>A0A0L6CJY6</accession>
<name>A0A0L6CJY6_9MICO</name>
<keyword evidence="1" id="KW-0812">Transmembrane</keyword>
<evidence type="ECO:0008006" key="4">
    <source>
        <dbReference type="Google" id="ProtNLM"/>
    </source>
</evidence>
<dbReference type="AlphaFoldDB" id="A0A0L6CJY6"/>
<gene>
    <name evidence="2" type="ORF">VV01_12780</name>
</gene>
<protein>
    <recommendedName>
        <fullName evidence="4">PH domain-containing protein</fullName>
    </recommendedName>
</protein>
<dbReference type="EMBL" id="LAIR01000002">
    <property type="protein sequence ID" value="KNX37828.1"/>
    <property type="molecule type" value="Genomic_DNA"/>
</dbReference>
<keyword evidence="1" id="KW-1133">Transmembrane helix</keyword>
<evidence type="ECO:0000313" key="3">
    <source>
        <dbReference type="Proteomes" id="UP000037397"/>
    </source>
</evidence>